<dbReference type="InterPro" id="IPR013695">
    <property type="entry name" value="WAK"/>
</dbReference>
<dbReference type="InterPro" id="IPR018097">
    <property type="entry name" value="EGF_Ca-bd_CS"/>
</dbReference>
<dbReference type="CDD" id="cd14066">
    <property type="entry name" value="STKc_IRAK"/>
    <property type="match status" value="1"/>
</dbReference>
<dbReference type="SUPFAM" id="SSF56112">
    <property type="entry name" value="Protein kinase-like (PK-like)"/>
    <property type="match status" value="1"/>
</dbReference>
<keyword evidence="2" id="KW-0723">Serine/threonine-protein kinase</keyword>
<gene>
    <name evidence="21" type="ORF">HHK36_017799</name>
</gene>
<keyword evidence="3 15" id="KW-0245">EGF-like domain</keyword>
<dbReference type="PROSITE" id="PS50026">
    <property type="entry name" value="EGF_3"/>
    <property type="match status" value="1"/>
</dbReference>
<keyword evidence="13" id="KW-1015">Disulfide bond</keyword>
<evidence type="ECO:0000256" key="5">
    <source>
        <dbReference type="ARBA" id="ARBA00022692"/>
    </source>
</evidence>
<keyword evidence="6" id="KW-0732">Signal</keyword>
<dbReference type="PROSITE" id="PS00108">
    <property type="entry name" value="PROTEIN_KINASE_ST"/>
    <property type="match status" value="1"/>
</dbReference>
<evidence type="ECO:0000259" key="20">
    <source>
        <dbReference type="PROSITE" id="PS50026"/>
    </source>
</evidence>
<keyword evidence="4" id="KW-0808">Transferase</keyword>
<proteinExistence type="predicted"/>
<dbReference type="InterPro" id="IPR017441">
    <property type="entry name" value="Protein_kinase_ATP_BS"/>
</dbReference>
<evidence type="ECO:0000256" key="12">
    <source>
        <dbReference type="ARBA" id="ARBA00023136"/>
    </source>
</evidence>
<evidence type="ECO:0000256" key="13">
    <source>
        <dbReference type="ARBA" id="ARBA00023157"/>
    </source>
</evidence>
<feature type="binding site" evidence="16">
    <location>
        <position position="450"/>
    </location>
    <ligand>
        <name>ATP</name>
        <dbReference type="ChEBI" id="CHEBI:30616"/>
    </ligand>
</feature>
<evidence type="ECO:0000313" key="21">
    <source>
        <dbReference type="EMBL" id="KAF8396186.1"/>
    </source>
</evidence>
<keyword evidence="10 16" id="KW-0067">ATP-binding</keyword>
<organism evidence="21 22">
    <name type="scientific">Tetracentron sinense</name>
    <name type="common">Spur-leaf</name>
    <dbReference type="NCBI Taxonomy" id="13715"/>
    <lineage>
        <taxon>Eukaryota</taxon>
        <taxon>Viridiplantae</taxon>
        <taxon>Streptophyta</taxon>
        <taxon>Embryophyta</taxon>
        <taxon>Tracheophyta</taxon>
        <taxon>Spermatophyta</taxon>
        <taxon>Magnoliopsida</taxon>
        <taxon>Trochodendrales</taxon>
        <taxon>Trochodendraceae</taxon>
        <taxon>Tetracentron</taxon>
    </lineage>
</organism>
<evidence type="ECO:0000256" key="10">
    <source>
        <dbReference type="ARBA" id="ARBA00022840"/>
    </source>
</evidence>
<dbReference type="PROSITE" id="PS00107">
    <property type="entry name" value="PROTEIN_KINASE_ATP"/>
    <property type="match status" value="1"/>
</dbReference>
<dbReference type="GO" id="GO:0030247">
    <property type="term" value="F:polysaccharide binding"/>
    <property type="evidence" value="ECO:0007669"/>
    <property type="project" value="InterPro"/>
</dbReference>
<protein>
    <submittedName>
        <fullName evidence="21">Uncharacterized protein</fullName>
    </submittedName>
</protein>
<evidence type="ECO:0000256" key="17">
    <source>
        <dbReference type="SAM" id="MobiDB-lite"/>
    </source>
</evidence>
<keyword evidence="8 16" id="KW-0547">Nucleotide-binding</keyword>
<keyword evidence="22" id="KW-1185">Reference proteome</keyword>
<dbReference type="Pfam" id="PF07714">
    <property type="entry name" value="PK_Tyr_Ser-Thr"/>
    <property type="match status" value="1"/>
</dbReference>
<dbReference type="Gene3D" id="1.10.510.10">
    <property type="entry name" value="Transferase(Phosphotransferase) domain 1"/>
    <property type="match status" value="1"/>
</dbReference>
<evidence type="ECO:0000256" key="14">
    <source>
        <dbReference type="ARBA" id="ARBA00023180"/>
    </source>
</evidence>
<dbReference type="InterPro" id="IPR049883">
    <property type="entry name" value="NOTCH1_EGF-like"/>
</dbReference>
<keyword evidence="14" id="KW-0325">Glycoprotein</keyword>
<dbReference type="GO" id="GO:0004674">
    <property type="term" value="F:protein serine/threonine kinase activity"/>
    <property type="evidence" value="ECO:0007669"/>
    <property type="project" value="UniProtKB-KW"/>
</dbReference>
<dbReference type="Pfam" id="PF07645">
    <property type="entry name" value="EGF_CA"/>
    <property type="match status" value="1"/>
</dbReference>
<sequence>MKQITSAAMLLLLLVLLYFIHLILVPITATNLTSQTLPGCRTNCGSVSIPYPFGIGEGCYLDVGFNITCNEHNLSNPLPFLGTGNIEVLNIHHDAQVLISGWYAVDCYNSGGKRLENVKAWTDLSESPFWFSATHNIFTAIGCDTIAFFSESEEQDFVSGCVSFCNDKESVIEGSCSGIGCCQITIPPQLKRFNVTLESNDNHNKSWNYNPCSYGFLAEKEWFNFTLSDLAADGYVDRENIPVVLDWAIGNKTCEEVRREDSASLACAPNSNCTTNGPGYRCYCNKGYQGNPYLSQGCQDINECEDNPCEGLCHNTIGNYSCSCKDGYHGDGRKNGSGCTPDTFPVIIVVSGIGVGFLFVFASSSWLYWALKRRRLIKLKEKFFQQNGGMVLQQQIARHRGVSEMAKIFTVQDMKKATNNYHESRVLGQGGYGTVYKGILPDNRVVAIKKSKIMNQSQIIQFINEVDILSQINHRNVVKLLGCCLETEVPLLVYEFISNGTLFEHIHDERHATSLSLENRLRIAAETAGSLSYLHSAHSIPILHRDVKSANILLDDNYTAKVSDFGASRLVPLEETQMTTLVQGTLGYLDPECFQTGQLTDKSDVYSFGVVLAELLTGEKPLSPDRSEEHRSLAMYFIASMKENRLFQILEDRVVNEGQREQLVAVAELTRRCLKVKGEERPTMKQVAAELDGLRKFQEHPWVQGKQQEETESLLGEPSNRLVGNASGQDSMESQFMMSLEIAR</sequence>
<evidence type="ECO:0000256" key="1">
    <source>
        <dbReference type="ARBA" id="ARBA00004479"/>
    </source>
</evidence>
<dbReference type="SUPFAM" id="SSF57184">
    <property type="entry name" value="Growth factor receptor domain"/>
    <property type="match status" value="1"/>
</dbReference>
<dbReference type="OMA" id="DSTHTAK"/>
<keyword evidence="9" id="KW-0418">Kinase</keyword>
<dbReference type="Pfam" id="PF13947">
    <property type="entry name" value="GUB_WAK_bind"/>
    <property type="match status" value="1"/>
</dbReference>
<dbReference type="InterPro" id="IPR011009">
    <property type="entry name" value="Kinase-like_dom_sf"/>
</dbReference>
<dbReference type="GO" id="GO:0005509">
    <property type="term" value="F:calcium ion binding"/>
    <property type="evidence" value="ECO:0007669"/>
    <property type="project" value="InterPro"/>
</dbReference>
<dbReference type="GO" id="GO:0005886">
    <property type="term" value="C:plasma membrane"/>
    <property type="evidence" value="ECO:0007669"/>
    <property type="project" value="TreeGrafter"/>
</dbReference>
<evidence type="ECO:0000259" key="19">
    <source>
        <dbReference type="PROSITE" id="PS50011"/>
    </source>
</evidence>
<evidence type="ECO:0000256" key="9">
    <source>
        <dbReference type="ARBA" id="ARBA00022777"/>
    </source>
</evidence>
<dbReference type="SMART" id="SM00220">
    <property type="entry name" value="S_TKc"/>
    <property type="match status" value="1"/>
</dbReference>
<feature type="domain" description="Protein kinase" evidence="19">
    <location>
        <begin position="421"/>
        <end position="703"/>
    </location>
</feature>
<evidence type="ECO:0000256" key="3">
    <source>
        <dbReference type="ARBA" id="ARBA00022536"/>
    </source>
</evidence>
<comment type="caution">
    <text evidence="21">The sequence shown here is derived from an EMBL/GenBank/DDBJ whole genome shotgun (WGS) entry which is preliminary data.</text>
</comment>
<evidence type="ECO:0000256" key="6">
    <source>
        <dbReference type="ARBA" id="ARBA00022729"/>
    </source>
</evidence>
<keyword evidence="12 18" id="KW-0472">Membrane</keyword>
<evidence type="ECO:0000256" key="11">
    <source>
        <dbReference type="ARBA" id="ARBA00022989"/>
    </source>
</evidence>
<evidence type="ECO:0000256" key="15">
    <source>
        <dbReference type="PROSITE-ProRule" id="PRU00076"/>
    </source>
</evidence>
<dbReference type="Gene3D" id="3.30.200.20">
    <property type="entry name" value="Phosphorylase Kinase, domain 1"/>
    <property type="match status" value="1"/>
</dbReference>
<evidence type="ECO:0000313" key="22">
    <source>
        <dbReference type="Proteomes" id="UP000655225"/>
    </source>
</evidence>
<evidence type="ECO:0000256" key="8">
    <source>
        <dbReference type="ARBA" id="ARBA00022741"/>
    </source>
</evidence>
<dbReference type="CDD" id="cd00054">
    <property type="entry name" value="EGF_CA"/>
    <property type="match status" value="1"/>
</dbReference>
<evidence type="ECO:0000256" key="7">
    <source>
        <dbReference type="ARBA" id="ARBA00022737"/>
    </source>
</evidence>
<dbReference type="InterPro" id="IPR009030">
    <property type="entry name" value="Growth_fac_rcpt_cys_sf"/>
</dbReference>
<feature type="transmembrane region" description="Helical" evidence="18">
    <location>
        <begin position="344"/>
        <end position="371"/>
    </location>
</feature>
<dbReference type="InterPro" id="IPR025287">
    <property type="entry name" value="WAK_GUB"/>
</dbReference>
<dbReference type="InterPro" id="IPR000719">
    <property type="entry name" value="Prot_kinase_dom"/>
</dbReference>
<evidence type="ECO:0000256" key="18">
    <source>
        <dbReference type="SAM" id="Phobius"/>
    </source>
</evidence>
<dbReference type="GO" id="GO:0007166">
    <property type="term" value="P:cell surface receptor signaling pathway"/>
    <property type="evidence" value="ECO:0007669"/>
    <property type="project" value="InterPro"/>
</dbReference>
<dbReference type="PROSITE" id="PS01187">
    <property type="entry name" value="EGF_CA"/>
    <property type="match status" value="1"/>
</dbReference>
<keyword evidence="11 18" id="KW-1133">Transmembrane helix</keyword>
<dbReference type="InterPro" id="IPR001245">
    <property type="entry name" value="Ser-Thr/Tyr_kinase_cat_dom"/>
</dbReference>
<name>A0A834Z2P0_TETSI</name>
<evidence type="ECO:0000256" key="4">
    <source>
        <dbReference type="ARBA" id="ARBA00022679"/>
    </source>
</evidence>
<dbReference type="Pfam" id="PF08488">
    <property type="entry name" value="WAK"/>
    <property type="match status" value="1"/>
</dbReference>
<dbReference type="InterPro" id="IPR000152">
    <property type="entry name" value="EGF-type_Asp/Asn_hydroxyl_site"/>
</dbReference>
<dbReference type="InterPro" id="IPR008271">
    <property type="entry name" value="Ser/Thr_kinase_AS"/>
</dbReference>
<dbReference type="FunFam" id="3.30.200.20:FF:000043">
    <property type="entry name" value="Wall-associated receptor kinase 2"/>
    <property type="match status" value="1"/>
</dbReference>
<dbReference type="InterPro" id="IPR045274">
    <property type="entry name" value="WAK-like"/>
</dbReference>
<dbReference type="AlphaFoldDB" id="A0A834Z2P0"/>
<dbReference type="EMBL" id="JABCRI010000012">
    <property type="protein sequence ID" value="KAF8396186.1"/>
    <property type="molecule type" value="Genomic_DNA"/>
</dbReference>
<comment type="caution">
    <text evidence="15">Lacks conserved residue(s) required for the propagation of feature annotation.</text>
</comment>
<dbReference type="PANTHER" id="PTHR27005">
    <property type="entry name" value="WALL-ASSOCIATED RECEPTOR KINASE-LIKE 21"/>
    <property type="match status" value="1"/>
</dbReference>
<evidence type="ECO:0000256" key="16">
    <source>
        <dbReference type="PROSITE-ProRule" id="PRU10141"/>
    </source>
</evidence>
<reference evidence="21 22" key="1">
    <citation type="submission" date="2020-04" db="EMBL/GenBank/DDBJ databases">
        <title>Plant Genome Project.</title>
        <authorList>
            <person name="Zhang R.-G."/>
        </authorList>
    </citation>
    <scope>NUCLEOTIDE SEQUENCE [LARGE SCALE GENOMIC DNA]</scope>
    <source>
        <strain evidence="21">YNK0</strain>
        <tissue evidence="21">Leaf</tissue>
    </source>
</reference>
<dbReference type="Gene3D" id="2.10.25.10">
    <property type="entry name" value="Laminin"/>
    <property type="match status" value="1"/>
</dbReference>
<feature type="domain" description="EGF-like" evidence="20">
    <location>
        <begin position="300"/>
        <end position="331"/>
    </location>
</feature>
<dbReference type="PROSITE" id="PS00010">
    <property type="entry name" value="ASX_HYDROXYL"/>
    <property type="match status" value="1"/>
</dbReference>
<dbReference type="PANTHER" id="PTHR27005:SF492">
    <property type="entry name" value="LOW QUALITY PROTEIN: WALL-ASSOCIATED RECEPTOR KINASE-LIKE 1"/>
    <property type="match status" value="1"/>
</dbReference>
<keyword evidence="7" id="KW-0677">Repeat</keyword>
<dbReference type="SMART" id="SM00181">
    <property type="entry name" value="EGF"/>
    <property type="match status" value="2"/>
</dbReference>
<dbReference type="SMART" id="SM00179">
    <property type="entry name" value="EGF_CA"/>
    <property type="match status" value="1"/>
</dbReference>
<dbReference type="FunFam" id="1.10.510.10:FF:000084">
    <property type="entry name" value="Wall-associated receptor kinase 2"/>
    <property type="match status" value="1"/>
</dbReference>
<evidence type="ECO:0000256" key="2">
    <source>
        <dbReference type="ARBA" id="ARBA00022527"/>
    </source>
</evidence>
<dbReference type="InterPro" id="IPR001881">
    <property type="entry name" value="EGF-like_Ca-bd_dom"/>
</dbReference>
<feature type="region of interest" description="Disordered" evidence="17">
    <location>
        <begin position="701"/>
        <end position="727"/>
    </location>
</feature>
<accession>A0A834Z2P0</accession>
<dbReference type="GO" id="GO:0005524">
    <property type="term" value="F:ATP binding"/>
    <property type="evidence" value="ECO:0007669"/>
    <property type="project" value="UniProtKB-UniRule"/>
</dbReference>
<comment type="subcellular location">
    <subcellularLocation>
        <location evidence="1">Membrane</location>
        <topology evidence="1">Single-pass type I membrane protein</topology>
    </subcellularLocation>
</comment>
<dbReference type="OrthoDB" id="4062651at2759"/>
<dbReference type="Proteomes" id="UP000655225">
    <property type="component" value="Unassembled WGS sequence"/>
</dbReference>
<dbReference type="InterPro" id="IPR000742">
    <property type="entry name" value="EGF"/>
</dbReference>
<keyword evidence="5 18" id="KW-0812">Transmembrane</keyword>
<dbReference type="PROSITE" id="PS50011">
    <property type="entry name" value="PROTEIN_KINASE_DOM"/>
    <property type="match status" value="1"/>
</dbReference>